<dbReference type="PROSITE" id="PS51898">
    <property type="entry name" value="TYR_RECOMBINASE"/>
    <property type="match status" value="1"/>
</dbReference>
<dbReference type="Proteomes" id="UP000054387">
    <property type="component" value="Unassembled WGS sequence"/>
</dbReference>
<dbReference type="OrthoDB" id="216982at2157"/>
<sequence>MQIEPMPSEDGWRCWLSEREQELLVEHADPRPDEDDPRRTLAVELMLDGLRSEETTRVSKNDVRRLDAEGEAYCLRVWEGKTGYRECPVSTQTKERIFMLASMPGFGQDDPLIDVSPRTVQRWVAEDAAPALAEQTGDDDWLKVSAHDLRRTWGTHAYYRLISSGGTNDVREIVMRWGGWDDEDTFRNNYLGRVPDGLSAELMASAGLA</sequence>
<gene>
    <name evidence="3" type="ORF">AUR64_17310</name>
</gene>
<keyword evidence="1" id="KW-0233">DNA recombination</keyword>
<reference evidence="3 4" key="1">
    <citation type="submission" date="2015-12" db="EMBL/GenBank/DDBJ databases">
        <title>Haloprofundus marisrubri gen. nov., sp. nov., an extremely halophilic archaeon isolated from the Discovery deep brine-seawater interface in the Red Sea.</title>
        <authorList>
            <person name="Zhang G."/>
            <person name="Stingl U."/>
            <person name="Rashid M."/>
        </authorList>
    </citation>
    <scope>NUCLEOTIDE SEQUENCE [LARGE SCALE GENOMIC DNA]</scope>
    <source>
        <strain evidence="3 4">SB9</strain>
    </source>
</reference>
<dbReference type="RefSeq" id="WP_058582677.1">
    <property type="nucleotide sequence ID" value="NZ_LOPU01000029.1"/>
</dbReference>
<name>A0A0W1R9Z5_9EURY</name>
<dbReference type="Gene3D" id="1.10.443.10">
    <property type="entry name" value="Intergrase catalytic core"/>
    <property type="match status" value="1"/>
</dbReference>
<evidence type="ECO:0000256" key="1">
    <source>
        <dbReference type="ARBA" id="ARBA00023172"/>
    </source>
</evidence>
<evidence type="ECO:0000259" key="2">
    <source>
        <dbReference type="PROSITE" id="PS51898"/>
    </source>
</evidence>
<dbReference type="SUPFAM" id="SSF56349">
    <property type="entry name" value="DNA breaking-rejoining enzymes"/>
    <property type="match status" value="1"/>
</dbReference>
<dbReference type="InterPro" id="IPR002104">
    <property type="entry name" value="Integrase_catalytic"/>
</dbReference>
<dbReference type="STRING" id="1514971.AUR64_17310"/>
<evidence type="ECO:0000313" key="3">
    <source>
        <dbReference type="EMBL" id="KTG09525.1"/>
    </source>
</evidence>
<proteinExistence type="predicted"/>
<dbReference type="CDD" id="cd00397">
    <property type="entry name" value="DNA_BRE_C"/>
    <property type="match status" value="1"/>
</dbReference>
<dbReference type="GO" id="GO:0015074">
    <property type="term" value="P:DNA integration"/>
    <property type="evidence" value="ECO:0007669"/>
    <property type="project" value="InterPro"/>
</dbReference>
<accession>A0A0W1R9Z5</accession>
<comment type="caution">
    <text evidence="3">The sequence shown here is derived from an EMBL/GenBank/DDBJ whole genome shotgun (WGS) entry which is preliminary data.</text>
</comment>
<feature type="domain" description="Tyr recombinase" evidence="2">
    <location>
        <begin position="11"/>
        <end position="203"/>
    </location>
</feature>
<protein>
    <recommendedName>
        <fullName evidence="2">Tyr recombinase domain-containing protein</fullName>
    </recommendedName>
</protein>
<evidence type="ECO:0000313" key="4">
    <source>
        <dbReference type="Proteomes" id="UP000054387"/>
    </source>
</evidence>
<dbReference type="InterPro" id="IPR011010">
    <property type="entry name" value="DNA_brk_join_enz"/>
</dbReference>
<dbReference type="InterPro" id="IPR013762">
    <property type="entry name" value="Integrase-like_cat_sf"/>
</dbReference>
<keyword evidence="4" id="KW-1185">Reference proteome</keyword>
<dbReference type="AlphaFoldDB" id="A0A0W1R9Z5"/>
<dbReference type="GO" id="GO:0003677">
    <property type="term" value="F:DNA binding"/>
    <property type="evidence" value="ECO:0007669"/>
    <property type="project" value="InterPro"/>
</dbReference>
<dbReference type="EMBL" id="LOPU01000029">
    <property type="protein sequence ID" value="KTG09525.1"/>
    <property type="molecule type" value="Genomic_DNA"/>
</dbReference>
<dbReference type="GO" id="GO:0006310">
    <property type="term" value="P:DNA recombination"/>
    <property type="evidence" value="ECO:0007669"/>
    <property type="project" value="UniProtKB-KW"/>
</dbReference>
<organism evidence="3 4">
    <name type="scientific">Haloprofundus marisrubri</name>
    <dbReference type="NCBI Taxonomy" id="1514971"/>
    <lineage>
        <taxon>Archaea</taxon>
        <taxon>Methanobacteriati</taxon>
        <taxon>Methanobacteriota</taxon>
        <taxon>Stenosarchaea group</taxon>
        <taxon>Halobacteria</taxon>
        <taxon>Halobacteriales</taxon>
        <taxon>Haloferacaceae</taxon>
        <taxon>Haloprofundus</taxon>
    </lineage>
</organism>